<dbReference type="EMBL" id="FQTW01000040">
    <property type="protein sequence ID" value="SHF06202.1"/>
    <property type="molecule type" value="Genomic_DNA"/>
</dbReference>
<dbReference type="InterPro" id="IPR055247">
    <property type="entry name" value="InsJ-like_HTH"/>
</dbReference>
<name>A0A1M4YL01_9FLAO</name>
<dbReference type="Pfam" id="PF13518">
    <property type="entry name" value="HTH_28"/>
    <property type="match status" value="1"/>
</dbReference>
<evidence type="ECO:0000313" key="2">
    <source>
        <dbReference type="EMBL" id="SHF06202.1"/>
    </source>
</evidence>
<dbReference type="SUPFAM" id="SSF48295">
    <property type="entry name" value="TrpR-like"/>
    <property type="match status" value="1"/>
</dbReference>
<dbReference type="AlphaFoldDB" id="A0A1M4YL01"/>
<accession>A0A1M4YL01</accession>
<evidence type="ECO:0000313" key="3">
    <source>
        <dbReference type="Proteomes" id="UP000184462"/>
    </source>
</evidence>
<dbReference type="Gene3D" id="1.10.10.10">
    <property type="entry name" value="Winged helix-like DNA-binding domain superfamily/Winged helix DNA-binding domain"/>
    <property type="match status" value="1"/>
</dbReference>
<dbReference type="Proteomes" id="UP000184462">
    <property type="component" value="Unassembled WGS sequence"/>
</dbReference>
<keyword evidence="3" id="KW-1185">Reference proteome</keyword>
<gene>
    <name evidence="2" type="ORF">SAMN05444278_1402</name>
</gene>
<dbReference type="OrthoDB" id="1440232at2"/>
<organism evidence="2 3">
    <name type="scientific">Psychroflexus salarius</name>
    <dbReference type="NCBI Taxonomy" id="1155689"/>
    <lineage>
        <taxon>Bacteria</taxon>
        <taxon>Pseudomonadati</taxon>
        <taxon>Bacteroidota</taxon>
        <taxon>Flavobacteriia</taxon>
        <taxon>Flavobacteriales</taxon>
        <taxon>Flavobacteriaceae</taxon>
        <taxon>Psychroflexus</taxon>
    </lineage>
</organism>
<sequence>METPKNSDCRKKQYQKVSFDFKLKVIDEITNGQISINYASKKYNISRSSITYWLKKLSNFESKSNSMSKTDEIKKLKERIDELEFVKEFQQDVIADFENITGEHLSKKYLPEVLAKEIEQKRKSHTK</sequence>
<protein>
    <submittedName>
        <fullName evidence="2">Helix-turn-helix, Psq domain</fullName>
    </submittedName>
</protein>
<feature type="domain" description="Insertion element IS150 protein InsJ-like helix-turn-helix" evidence="1">
    <location>
        <begin position="21"/>
        <end position="57"/>
    </location>
</feature>
<proteinExistence type="predicted"/>
<evidence type="ECO:0000259" key="1">
    <source>
        <dbReference type="Pfam" id="PF13518"/>
    </source>
</evidence>
<reference evidence="2 3" key="1">
    <citation type="submission" date="2016-11" db="EMBL/GenBank/DDBJ databases">
        <authorList>
            <person name="Jaros S."/>
            <person name="Januszkiewicz K."/>
            <person name="Wedrychowicz H."/>
        </authorList>
    </citation>
    <scope>NUCLEOTIDE SEQUENCE [LARGE SCALE GENOMIC DNA]</scope>
    <source>
        <strain evidence="2 3">DSM 25661</strain>
    </source>
</reference>
<dbReference type="GO" id="GO:0043565">
    <property type="term" value="F:sequence-specific DNA binding"/>
    <property type="evidence" value="ECO:0007669"/>
    <property type="project" value="InterPro"/>
</dbReference>
<dbReference type="InterPro" id="IPR036388">
    <property type="entry name" value="WH-like_DNA-bd_sf"/>
</dbReference>
<dbReference type="RefSeq" id="WP_073193797.1">
    <property type="nucleotide sequence ID" value="NZ_FQTW01000040.1"/>
</dbReference>
<dbReference type="InterPro" id="IPR010921">
    <property type="entry name" value="Trp_repressor/repl_initiator"/>
</dbReference>